<dbReference type="PATRIC" id="fig|218284.4.peg.3761"/>
<dbReference type="PANTHER" id="PTHR12304:SF4">
    <property type="entry name" value="URIDINE NUCLEOSIDASE"/>
    <property type="match status" value="1"/>
</dbReference>
<proteinExistence type="predicted"/>
<dbReference type="InterPro" id="IPR001910">
    <property type="entry name" value="Inosine/uridine_hydrolase_dom"/>
</dbReference>
<evidence type="ECO:0000259" key="3">
    <source>
        <dbReference type="Pfam" id="PF01156"/>
    </source>
</evidence>
<dbReference type="EMBL" id="LIXZ01000006">
    <property type="protein sequence ID" value="KPL59855.1"/>
    <property type="molecule type" value="Genomic_DNA"/>
</dbReference>
<keyword evidence="1 4" id="KW-0378">Hydrolase</keyword>
<dbReference type="OrthoDB" id="9797882at2"/>
<name>A0A0P6WF96_9BACI</name>
<evidence type="ECO:0000313" key="4">
    <source>
        <dbReference type="EMBL" id="KPL59855.1"/>
    </source>
</evidence>
<dbReference type="Gene3D" id="3.90.245.10">
    <property type="entry name" value="Ribonucleoside hydrolase-like"/>
    <property type="match status" value="1"/>
</dbReference>
<evidence type="ECO:0000256" key="2">
    <source>
        <dbReference type="ARBA" id="ARBA00023295"/>
    </source>
</evidence>
<protein>
    <submittedName>
        <fullName evidence="4">Nucleoside hydrolase</fullName>
    </submittedName>
</protein>
<sequence length="331" mass="36828">MCLSDKKKVLVFSDFGIDDIVAVLYAYYSDTIEVVGIVSDYGNVSRESALKNVKYLQSITGITDIPVIGGAVSALTGTRPTFYPEVHGVAGLGPIIPDEIDFNASDISENFYQIKELINQYSGELYIYCAGRLTSLATAFILYPETMKKVKEFYVMGGAFNVPGNVTATAEANFHGDPYAANILIQLAPKKIHLIPLDVTMYALITPLMIDQLHEFYLKSNDKVGQIIKPMVDYYYGFYKKTYPDITGSPLHDLVAMWALADGGKMVFEEVPIRVAVNTGCTFGQSIGDFRKSTDKEPWRIHKIAKQFHYGQFIKEVFSTLQSGPSRPEWG</sequence>
<dbReference type="Pfam" id="PF01156">
    <property type="entry name" value="IU_nuc_hydro"/>
    <property type="match status" value="1"/>
</dbReference>
<dbReference type="SUPFAM" id="SSF53590">
    <property type="entry name" value="Nucleoside hydrolase"/>
    <property type="match status" value="1"/>
</dbReference>
<evidence type="ECO:0000313" key="5">
    <source>
        <dbReference type="Proteomes" id="UP000050398"/>
    </source>
</evidence>
<dbReference type="eggNOG" id="COG1957">
    <property type="taxonomic scope" value="Bacteria"/>
</dbReference>
<dbReference type="GO" id="GO:0006152">
    <property type="term" value="P:purine nucleoside catabolic process"/>
    <property type="evidence" value="ECO:0007669"/>
    <property type="project" value="TreeGrafter"/>
</dbReference>
<dbReference type="GO" id="GO:0008477">
    <property type="term" value="F:purine nucleosidase activity"/>
    <property type="evidence" value="ECO:0007669"/>
    <property type="project" value="TreeGrafter"/>
</dbReference>
<organism evidence="4 5">
    <name type="scientific">Rossellomorea vietnamensis</name>
    <dbReference type="NCBI Taxonomy" id="218284"/>
    <lineage>
        <taxon>Bacteria</taxon>
        <taxon>Bacillati</taxon>
        <taxon>Bacillota</taxon>
        <taxon>Bacilli</taxon>
        <taxon>Bacillales</taxon>
        <taxon>Bacillaceae</taxon>
        <taxon>Rossellomorea</taxon>
    </lineage>
</organism>
<dbReference type="GO" id="GO:0005829">
    <property type="term" value="C:cytosol"/>
    <property type="evidence" value="ECO:0007669"/>
    <property type="project" value="TreeGrafter"/>
</dbReference>
<dbReference type="PANTHER" id="PTHR12304">
    <property type="entry name" value="INOSINE-URIDINE PREFERRING NUCLEOSIDE HYDROLASE"/>
    <property type="match status" value="1"/>
</dbReference>
<dbReference type="InterPro" id="IPR036452">
    <property type="entry name" value="Ribo_hydro-like"/>
</dbReference>
<dbReference type="Proteomes" id="UP000050398">
    <property type="component" value="Unassembled WGS sequence"/>
</dbReference>
<keyword evidence="2" id="KW-0326">Glycosidase</keyword>
<reference evidence="4 5" key="1">
    <citation type="submission" date="2015-08" db="EMBL/GenBank/DDBJ databases">
        <title>Draft Genome Sequence of Bacillus vietnamensis UCD-SED5.</title>
        <authorList>
            <person name="Lee R.D."/>
            <person name="Jospin G."/>
            <person name="Lang J.M."/>
            <person name="Coil D.A."/>
            <person name="Eisen J.A."/>
        </authorList>
    </citation>
    <scope>NUCLEOTIDE SEQUENCE [LARGE SCALE GENOMIC DNA]</scope>
    <source>
        <strain evidence="4 5">UCD-SED5</strain>
    </source>
</reference>
<dbReference type="InterPro" id="IPR023186">
    <property type="entry name" value="IUNH"/>
</dbReference>
<comment type="caution">
    <text evidence="4">The sequence shown here is derived from an EMBL/GenBank/DDBJ whole genome shotgun (WGS) entry which is preliminary data.</text>
</comment>
<accession>A0A0P6WF96</accession>
<feature type="domain" description="Inosine/uridine-preferring nucleoside hydrolase" evidence="3">
    <location>
        <begin position="10"/>
        <end position="309"/>
    </location>
</feature>
<dbReference type="CDD" id="cd00455">
    <property type="entry name" value="nuc_hydro"/>
    <property type="match status" value="1"/>
</dbReference>
<evidence type="ECO:0000256" key="1">
    <source>
        <dbReference type="ARBA" id="ARBA00022801"/>
    </source>
</evidence>
<gene>
    <name evidence="4" type="ORF">AM506_10425</name>
</gene>
<dbReference type="AlphaFoldDB" id="A0A0P6WF96"/>